<comment type="caution">
    <text evidence="2">The sequence shown here is derived from an EMBL/GenBank/DDBJ whole genome shotgun (WGS) entry which is preliminary data.</text>
</comment>
<name>A0A9W6N7M2_9HYPH</name>
<reference evidence="2" key="2">
    <citation type="submission" date="2023-01" db="EMBL/GenBank/DDBJ databases">
        <authorList>
            <person name="Sun Q."/>
            <person name="Evtushenko L."/>
        </authorList>
    </citation>
    <scope>NUCLEOTIDE SEQUENCE</scope>
    <source>
        <strain evidence="2">VKM B-2748</strain>
    </source>
</reference>
<evidence type="ECO:0000256" key="1">
    <source>
        <dbReference type="SAM" id="MobiDB-lite"/>
    </source>
</evidence>
<protein>
    <submittedName>
        <fullName evidence="2">Uncharacterized protein</fullName>
    </submittedName>
</protein>
<feature type="region of interest" description="Disordered" evidence="1">
    <location>
        <begin position="1"/>
        <end position="57"/>
    </location>
</feature>
<dbReference type="Proteomes" id="UP001143309">
    <property type="component" value="Unassembled WGS sequence"/>
</dbReference>
<sequence>MPANAVARDAHAMAQQTSVVGGGEGVVAGRGDQIEADPVGSPVGRALEPANEETAEVGGVRQCDVGQRISPLMSTFARRLIPEGEQMRSPPERAGVVSVWTKRPARRDFGTDPY</sequence>
<keyword evidence="3" id="KW-1185">Reference proteome</keyword>
<dbReference type="EMBL" id="BSFL01000003">
    <property type="protein sequence ID" value="GLK80516.1"/>
    <property type="molecule type" value="Genomic_DNA"/>
</dbReference>
<evidence type="ECO:0000313" key="2">
    <source>
        <dbReference type="EMBL" id="GLK80516.1"/>
    </source>
</evidence>
<proteinExistence type="predicted"/>
<accession>A0A9W6N7M2</accession>
<dbReference type="AlphaFoldDB" id="A0A9W6N7M2"/>
<organism evidence="2 3">
    <name type="scientific">Methylopila turkensis</name>
    <dbReference type="NCBI Taxonomy" id="1437816"/>
    <lineage>
        <taxon>Bacteria</taxon>
        <taxon>Pseudomonadati</taxon>
        <taxon>Pseudomonadota</taxon>
        <taxon>Alphaproteobacteria</taxon>
        <taxon>Hyphomicrobiales</taxon>
        <taxon>Methylopilaceae</taxon>
        <taxon>Methylopila</taxon>
    </lineage>
</organism>
<reference evidence="2" key="1">
    <citation type="journal article" date="2014" name="Int. J. Syst. Evol. Microbiol.">
        <title>Complete genome sequence of Corynebacterium casei LMG S-19264T (=DSM 44701T), isolated from a smear-ripened cheese.</title>
        <authorList>
            <consortium name="US DOE Joint Genome Institute (JGI-PGF)"/>
            <person name="Walter F."/>
            <person name="Albersmeier A."/>
            <person name="Kalinowski J."/>
            <person name="Ruckert C."/>
        </authorList>
    </citation>
    <scope>NUCLEOTIDE SEQUENCE</scope>
    <source>
        <strain evidence="2">VKM B-2748</strain>
    </source>
</reference>
<gene>
    <name evidence="2" type="ORF">GCM10008174_22570</name>
</gene>
<evidence type="ECO:0000313" key="3">
    <source>
        <dbReference type="Proteomes" id="UP001143309"/>
    </source>
</evidence>